<evidence type="ECO:0000256" key="4">
    <source>
        <dbReference type="ARBA" id="ARBA00022679"/>
    </source>
</evidence>
<protein>
    <recommendedName>
        <fullName evidence="2">non-specific serine/threonine protein kinase</fullName>
        <ecNumber evidence="2">2.7.11.1</ecNumber>
    </recommendedName>
</protein>
<feature type="compositionally biased region" description="Polar residues" evidence="11">
    <location>
        <begin position="508"/>
        <end position="530"/>
    </location>
</feature>
<feature type="compositionally biased region" description="Polar residues" evidence="11">
    <location>
        <begin position="739"/>
        <end position="761"/>
    </location>
</feature>
<evidence type="ECO:0000256" key="5">
    <source>
        <dbReference type="ARBA" id="ARBA00022741"/>
    </source>
</evidence>
<evidence type="ECO:0000256" key="3">
    <source>
        <dbReference type="ARBA" id="ARBA00022527"/>
    </source>
</evidence>
<dbReference type="Pfam" id="PF02149">
    <property type="entry name" value="KA1"/>
    <property type="match status" value="1"/>
</dbReference>
<evidence type="ECO:0000259" key="12">
    <source>
        <dbReference type="PROSITE" id="PS50011"/>
    </source>
</evidence>
<keyword evidence="15" id="KW-1185">Reference proteome</keyword>
<dbReference type="InterPro" id="IPR017441">
    <property type="entry name" value="Protein_kinase_ATP_BS"/>
</dbReference>
<dbReference type="Gene3D" id="3.30.310.80">
    <property type="entry name" value="Kinase associated domain 1, KA1"/>
    <property type="match status" value="1"/>
</dbReference>
<evidence type="ECO:0000313" key="15">
    <source>
        <dbReference type="Proteomes" id="UP001479436"/>
    </source>
</evidence>
<sequence length="807" mass="89938">MPHRRVFDSNPNLPKQDSGHLISPQEERENSPQYAPSVEILKKQEQTEPSDVSQASSHNDSTTGQSSNSSKRAISKYQFIKTLGAGSMGKVKLGIHDITGEKAAIKIIPRIPSDGGKHKSHNKDENKEVRIVREAAIMSLLSHPNIVKMKEVVIRPRHYYLIMEYVSGGQMLDYIISHGRLKEKHARKFARQICSAIDYCHLNSIVHRDLKIENILIADDGTIKIIDFGLSNLYSTRSHLSTFCGSLYFAAPELLSAKAYTGPEVDIWSIGIVLYVLVCGRVPFDDQNQPALHAKIKRGHIEYPTWLSSDCKNLISRMLVTNPSQRATMTEILQHPWISKGYDGPPNSYLPHRPPLQLPLNMDIIRGMSGFEFGDENHIREELEKIVGSESYQNQIVQSSTFKLPRSFGGYFKKSITTEAKAINHPLVSIYYLAQEKLNLERIQQEKSGNSYIASHITSNPLPINAKQTTPDNQCVPVSYETGLAEIRKAAAGYFPPVSPNDAPEYIRSQSTASTPTRQSLRPKRSQSFTGGVLRRLSQVMKSGRGHRHSTNSQHIDTEQHLNTIPEVSTVENNPNRDSTDNSPVSKNLDTHVQNRADNDQSLKSATSSKRRSMLMWLPTHSRKSGEAKPKSITHNSTEFHVKPVFLKGLFSVATTSTKKSSVIRADIIRVLGDLGYSWREDSGYFECTQKDWPLEGSKPSTISDHACSSLSAESAESHGQDGANITSYATESHKGTPDDNTLQSGASAATSECQGANGTSSPVKFQISVVKMPWLLGLHGLQFRRLSGHPWEYKNVCQQMLHKLKL</sequence>
<dbReference type="PANTHER" id="PTHR24346:SF82">
    <property type="entry name" value="KP78A-RELATED"/>
    <property type="match status" value="1"/>
</dbReference>
<evidence type="ECO:0000259" key="13">
    <source>
        <dbReference type="PROSITE" id="PS50032"/>
    </source>
</evidence>
<dbReference type="Pfam" id="PF00069">
    <property type="entry name" value="Pkinase"/>
    <property type="match status" value="1"/>
</dbReference>
<comment type="catalytic activity">
    <reaction evidence="9">
        <text>L-seryl-[protein] + ATP = O-phospho-L-seryl-[protein] + ADP + H(+)</text>
        <dbReference type="Rhea" id="RHEA:17989"/>
        <dbReference type="Rhea" id="RHEA-COMP:9863"/>
        <dbReference type="Rhea" id="RHEA-COMP:11604"/>
        <dbReference type="ChEBI" id="CHEBI:15378"/>
        <dbReference type="ChEBI" id="CHEBI:29999"/>
        <dbReference type="ChEBI" id="CHEBI:30616"/>
        <dbReference type="ChEBI" id="CHEBI:83421"/>
        <dbReference type="ChEBI" id="CHEBI:456216"/>
        <dbReference type="EC" id="2.7.11.1"/>
    </reaction>
</comment>
<organism evidence="14 15">
    <name type="scientific">Basidiobolus ranarum</name>
    <dbReference type="NCBI Taxonomy" id="34480"/>
    <lineage>
        <taxon>Eukaryota</taxon>
        <taxon>Fungi</taxon>
        <taxon>Fungi incertae sedis</taxon>
        <taxon>Zoopagomycota</taxon>
        <taxon>Entomophthoromycotina</taxon>
        <taxon>Basidiobolomycetes</taxon>
        <taxon>Basidiobolales</taxon>
        <taxon>Basidiobolaceae</taxon>
        <taxon>Basidiobolus</taxon>
    </lineage>
</organism>
<dbReference type="EMBL" id="JASJQH010007349">
    <property type="protein sequence ID" value="KAK9710323.1"/>
    <property type="molecule type" value="Genomic_DNA"/>
</dbReference>
<comment type="catalytic activity">
    <reaction evidence="8">
        <text>L-threonyl-[protein] + ATP = O-phospho-L-threonyl-[protein] + ADP + H(+)</text>
        <dbReference type="Rhea" id="RHEA:46608"/>
        <dbReference type="Rhea" id="RHEA-COMP:11060"/>
        <dbReference type="Rhea" id="RHEA-COMP:11605"/>
        <dbReference type="ChEBI" id="CHEBI:15378"/>
        <dbReference type="ChEBI" id="CHEBI:30013"/>
        <dbReference type="ChEBI" id="CHEBI:30616"/>
        <dbReference type="ChEBI" id="CHEBI:61977"/>
        <dbReference type="ChEBI" id="CHEBI:456216"/>
        <dbReference type="EC" id="2.7.11.1"/>
    </reaction>
</comment>
<feature type="region of interest" description="Disordered" evidence="11">
    <location>
        <begin position="1"/>
        <end position="71"/>
    </location>
</feature>
<evidence type="ECO:0000313" key="14">
    <source>
        <dbReference type="EMBL" id="KAK9710323.1"/>
    </source>
</evidence>
<dbReference type="PROSITE" id="PS00107">
    <property type="entry name" value="PROTEIN_KINASE_ATP"/>
    <property type="match status" value="1"/>
</dbReference>
<dbReference type="SUPFAM" id="SSF56112">
    <property type="entry name" value="Protein kinase-like (PK-like)"/>
    <property type="match status" value="1"/>
</dbReference>
<feature type="region of interest" description="Disordered" evidence="11">
    <location>
        <begin position="496"/>
        <end position="631"/>
    </location>
</feature>
<dbReference type="InterPro" id="IPR000719">
    <property type="entry name" value="Prot_kinase_dom"/>
</dbReference>
<feature type="compositionally biased region" description="Basic and acidic residues" evidence="11">
    <location>
        <begin position="589"/>
        <end position="601"/>
    </location>
</feature>
<feature type="domain" description="KA1" evidence="13">
    <location>
        <begin position="757"/>
        <end position="807"/>
    </location>
</feature>
<keyword evidence="6 14" id="KW-0418">Kinase</keyword>
<evidence type="ECO:0000256" key="11">
    <source>
        <dbReference type="SAM" id="MobiDB-lite"/>
    </source>
</evidence>
<evidence type="ECO:0000256" key="9">
    <source>
        <dbReference type="ARBA" id="ARBA00048679"/>
    </source>
</evidence>
<dbReference type="InterPro" id="IPR008271">
    <property type="entry name" value="Ser/Thr_kinase_AS"/>
</dbReference>
<dbReference type="InterPro" id="IPR001772">
    <property type="entry name" value="KA1_dom"/>
</dbReference>
<evidence type="ECO:0000256" key="6">
    <source>
        <dbReference type="ARBA" id="ARBA00022777"/>
    </source>
</evidence>
<name>A0ABR2VYI2_9FUNG</name>
<evidence type="ECO:0000256" key="10">
    <source>
        <dbReference type="PROSITE-ProRule" id="PRU10141"/>
    </source>
</evidence>
<dbReference type="SMART" id="SM00220">
    <property type="entry name" value="S_TKc"/>
    <property type="match status" value="1"/>
</dbReference>
<feature type="compositionally biased region" description="Polar residues" evidence="11">
    <location>
        <begin position="47"/>
        <end position="71"/>
    </location>
</feature>
<dbReference type="InterPro" id="IPR028375">
    <property type="entry name" value="KA1/Ssp2_C"/>
</dbReference>
<gene>
    <name evidence="14" type="primary">KIN2_6</name>
    <name evidence="14" type="ORF">K7432_008493</name>
</gene>
<feature type="binding site" evidence="10">
    <location>
        <position position="106"/>
    </location>
    <ligand>
        <name>ATP</name>
        <dbReference type="ChEBI" id="CHEBI:30616"/>
    </ligand>
</feature>
<keyword evidence="7 10" id="KW-0067">ATP-binding</keyword>
<proteinExistence type="inferred from homology"/>
<evidence type="ECO:0000256" key="7">
    <source>
        <dbReference type="ARBA" id="ARBA00022840"/>
    </source>
</evidence>
<feature type="domain" description="Protein kinase" evidence="12">
    <location>
        <begin position="77"/>
        <end position="338"/>
    </location>
</feature>
<dbReference type="PANTHER" id="PTHR24346">
    <property type="entry name" value="MAP/MICROTUBULE AFFINITY-REGULATING KINASE"/>
    <property type="match status" value="1"/>
</dbReference>
<dbReference type="Proteomes" id="UP001479436">
    <property type="component" value="Unassembled WGS sequence"/>
</dbReference>
<feature type="region of interest" description="Disordered" evidence="11">
    <location>
        <begin position="729"/>
        <end position="761"/>
    </location>
</feature>
<dbReference type="PROSITE" id="PS50011">
    <property type="entry name" value="PROTEIN_KINASE_DOM"/>
    <property type="match status" value="1"/>
</dbReference>
<dbReference type="InterPro" id="IPR011009">
    <property type="entry name" value="Kinase-like_dom_sf"/>
</dbReference>
<dbReference type="GO" id="GO:0004674">
    <property type="term" value="F:protein serine/threonine kinase activity"/>
    <property type="evidence" value="ECO:0007669"/>
    <property type="project" value="UniProtKB-EC"/>
</dbReference>
<dbReference type="Gene3D" id="1.10.510.10">
    <property type="entry name" value="Transferase(Phosphotransferase) domain 1"/>
    <property type="match status" value="1"/>
</dbReference>
<evidence type="ECO:0000256" key="2">
    <source>
        <dbReference type="ARBA" id="ARBA00012513"/>
    </source>
</evidence>
<dbReference type="SUPFAM" id="SSF103243">
    <property type="entry name" value="KA1-like"/>
    <property type="match status" value="1"/>
</dbReference>
<reference evidence="14 15" key="1">
    <citation type="submission" date="2023-04" db="EMBL/GenBank/DDBJ databases">
        <title>Genome of Basidiobolus ranarum AG-B5.</title>
        <authorList>
            <person name="Stajich J.E."/>
            <person name="Carter-House D."/>
            <person name="Gryganskyi A."/>
        </authorList>
    </citation>
    <scope>NUCLEOTIDE SEQUENCE [LARGE SCALE GENOMIC DNA]</scope>
    <source>
        <strain evidence="14 15">AG-B5</strain>
    </source>
</reference>
<keyword evidence="5 10" id="KW-0547">Nucleotide-binding</keyword>
<feature type="compositionally biased region" description="Polar residues" evidence="11">
    <location>
        <begin position="551"/>
        <end position="588"/>
    </location>
</feature>
<dbReference type="PROSITE" id="PS50032">
    <property type="entry name" value="KA1"/>
    <property type="match status" value="1"/>
</dbReference>
<accession>A0ABR2VYI2</accession>
<evidence type="ECO:0000256" key="8">
    <source>
        <dbReference type="ARBA" id="ARBA00047899"/>
    </source>
</evidence>
<evidence type="ECO:0000256" key="1">
    <source>
        <dbReference type="ARBA" id="ARBA00010791"/>
    </source>
</evidence>
<keyword evidence="3" id="KW-0723">Serine/threonine-protein kinase</keyword>
<keyword evidence="4 14" id="KW-0808">Transferase</keyword>
<comment type="similarity">
    <text evidence="1">Belongs to the protein kinase superfamily. CAMK Ser/Thr protein kinase family. NIM1 subfamily.</text>
</comment>
<comment type="caution">
    <text evidence="14">The sequence shown here is derived from an EMBL/GenBank/DDBJ whole genome shotgun (WGS) entry which is preliminary data.</text>
</comment>
<dbReference type="PROSITE" id="PS00108">
    <property type="entry name" value="PROTEIN_KINASE_ST"/>
    <property type="match status" value="1"/>
</dbReference>
<dbReference type="EC" id="2.7.11.1" evidence="2"/>